<evidence type="ECO:0000259" key="4">
    <source>
        <dbReference type="PROSITE" id="PS50157"/>
    </source>
</evidence>
<feature type="compositionally biased region" description="Acidic residues" evidence="2">
    <location>
        <begin position="1266"/>
        <end position="1275"/>
    </location>
</feature>
<feature type="compositionally biased region" description="Basic and acidic residues" evidence="2">
    <location>
        <begin position="419"/>
        <end position="440"/>
    </location>
</feature>
<feature type="compositionally biased region" description="Acidic residues" evidence="2">
    <location>
        <begin position="214"/>
        <end position="231"/>
    </location>
</feature>
<feature type="compositionally biased region" description="Basic and acidic residues" evidence="2">
    <location>
        <begin position="639"/>
        <end position="660"/>
    </location>
</feature>
<feature type="compositionally biased region" description="Basic residues" evidence="2">
    <location>
        <begin position="1252"/>
        <end position="1262"/>
    </location>
</feature>
<feature type="compositionally biased region" description="Basic and acidic residues" evidence="2">
    <location>
        <begin position="239"/>
        <end position="248"/>
    </location>
</feature>
<feature type="compositionally biased region" description="Acidic residues" evidence="2">
    <location>
        <begin position="606"/>
        <end position="616"/>
    </location>
</feature>
<feature type="compositionally biased region" description="Acidic residues" evidence="2">
    <location>
        <begin position="1200"/>
        <end position="1211"/>
    </location>
</feature>
<feature type="compositionally biased region" description="Acidic residues" evidence="2">
    <location>
        <begin position="276"/>
        <end position="286"/>
    </location>
</feature>
<feature type="compositionally biased region" description="Basic residues" evidence="2">
    <location>
        <begin position="1056"/>
        <end position="1066"/>
    </location>
</feature>
<keyword evidence="1" id="KW-0862">Zinc</keyword>
<feature type="compositionally biased region" description="Basic and acidic residues" evidence="2">
    <location>
        <begin position="309"/>
        <end position="330"/>
    </location>
</feature>
<evidence type="ECO:0000256" key="2">
    <source>
        <dbReference type="SAM" id="MobiDB-lite"/>
    </source>
</evidence>
<protein>
    <recommendedName>
        <fullName evidence="4">C2H2-type domain-containing protein</fullName>
    </recommendedName>
</protein>
<feature type="compositionally biased region" description="Acidic residues" evidence="2">
    <location>
        <begin position="771"/>
        <end position="781"/>
    </location>
</feature>
<keyword evidence="1" id="KW-0863">Zinc-finger</keyword>
<feature type="compositionally biased region" description="Basic residues" evidence="2">
    <location>
        <begin position="1187"/>
        <end position="1196"/>
    </location>
</feature>
<feature type="compositionally biased region" description="Acidic residues" evidence="2">
    <location>
        <begin position="1135"/>
        <end position="1146"/>
    </location>
</feature>
<evidence type="ECO:0000256" key="3">
    <source>
        <dbReference type="SAM" id="SignalP"/>
    </source>
</evidence>
<proteinExistence type="predicted"/>
<sequence>MHNLWLTVVVISCGLRVSSDVIENLKLHEVFRKPKDFSRVNFDHLEILERNNFKGNHEHDEACGLSKLHPKSVANAQVMLRFGGDDIKGKNCIGKNPSEDLSTRFGVPYCQQCQQPHYQILNQYKPPCQLMPPYPLGQYPVPAYFPLSLPQNPYYPYYCPCFNNVPGMIPNESSSAAAQNCPFLGGNVQTNIESAINANHPKILQATDLTDECVPENNEADDDDDDDDDEPIVVPDVGETFKRPKGYKEPQLSEYERDYEKQLGPGADNKPKPTRDDDDYGMDDEPIVIPDVGESFKRPKGYKNPPLSKFEKDYEKQLGPGADKKPQQTRDDDDYGMDDEPIVIPDVGESFKRPKGYKNPPLSKFEKDYEKQLGPGADKKPQQPRDEDDYGMDDEPIVIPDVGESFKRPKGYKNPPLSKFEKDYEKELGPGADKKPQQPRDEDDYGMDDEPIIIPDVGESFKRPKGYKNPPLSKFEKDYEKQLGPGADKKPQQTRDDDDYGMDDEPIIIPDVGESFKRPKGYKNPPLSKFEKDYEKQLGPGADNKPKPTRDDDDYGMDDEPIVIPDVGESFKRPKGYKNPPLSKFEKDYEKQLGPGADNKPQQPRDEDDYGMDDEPIVIPDVGESFKRPKGYKNPPLSKFEKDYEKELGPGADKKPQQPRDEDDYGMDDEPIIIPDVGESFKRPKGYKNPPLSKFEKDYEKQLGPGADKKPQQTRDDDDYGMDDEPIIIPDVGESFKRPKGYKNPPLSKFEKDYEKQLGPGADNKPKPTRDDDDYGMDDEPIVIPDVGESFKRPKGYKNPPLSKFEKDYEKQLGPGADNKPKPTRDDDDYGMDDEPIIIPDVGESFKKPKGYKNPPLSKFEKDYEKQLGPGADNKPQQPRDEDDYGMDDEPIIIPDVGESFKRPKGYKNPPLSKFEKDYEKQLGPGADNRPKPKSKPKPTRDDNDSEMEDEPIVIPDVAESFKRPKGYTDPPLSQFEKDYIKQLGPGADNKPKPKSKPKPKQPRDDDDSEMDDEPIIIPDVGESFKRPEGYTDPPLSKYEKDYIKQLGPGADNKPKPKPKSKPKPKQPRDDDDDSEMDDEPIIIPDVGESFKRPEGYTDPPLSQFEKDYIKQLGPGADNKPKPKPKSKPKKPRDDDDDDSEMDDEPIIIPDVGESFKRPKGYTDPPLSQFEKDYIKQLGPGADNKPKPKPKSKPKKPRDDDDDDSEMDDEPIIIPDVGESFKRPKGYTDPPLSQFEKDYIKQLGPGADNKPKPKPKSKPKPKQPRDDDDDSEMDDQPIIIPDVGESFKRPKGYKNPPLSKFEKDYEKQLGPGADNKPQQPREDDDSEMDDEPIIIPDVGKSFKRPKGYRNPPLSKFEKDYEKQLGPGADNKPQQPREDDDSEMDDEPIIIPDVGESFKRPKGYKNPPLSKFEKDYEKQLGPGADNKPQQPREDDDSEMNDEPIAIPDIADSFKRPKGYTDPPLSNFEKDYIKQLGPGADNKPKPTTKTDEKPCVAPSHPKGTTNNRGKGKRTNNKNKPNKKPKAQTKPANKPISLKPPSKKDNLDAPTIKEEKPVFDATAKTEEPLFEDTIKTESPIEFPLNTDETIFDQNVKPEDQLDITKETADDKIFIQKIPIPDFECDQQQKPPSVRRELEHWLNKSLVPYECDKCGKKLLVTYPLTEDQPHIHIGGVPLAPSKCPCCQLKGFCDCQTCRSHRDPSIPYGQRFPADVDSLSKMAGDHDNWSPGGYYSDPYRKILFKHPSVFNFITHANVVRREPHVYELVQKEVPKLVPTETFLCCKVPGNRMLCQRQYLAGNEPVLIENGEA</sequence>
<gene>
    <name evidence="5" type="ORF">PHYEVI_LOCUS8081</name>
</gene>
<feature type="compositionally biased region" description="Acidic residues" evidence="2">
    <location>
        <begin position="331"/>
        <end position="341"/>
    </location>
</feature>
<feature type="chain" id="PRO_5040447378" description="C2H2-type domain-containing protein" evidence="3">
    <location>
        <begin position="20"/>
        <end position="1807"/>
    </location>
</feature>
<feature type="compositionally biased region" description="Basic and acidic residues" evidence="2">
    <location>
        <begin position="474"/>
        <end position="495"/>
    </location>
</feature>
<feature type="compositionally biased region" description="Acidic residues" evidence="2">
    <location>
        <begin position="826"/>
        <end position="836"/>
    </location>
</feature>
<feature type="signal peptide" evidence="3">
    <location>
        <begin position="1"/>
        <end position="19"/>
    </location>
</feature>
<feature type="compositionally biased region" description="Acidic residues" evidence="2">
    <location>
        <begin position="496"/>
        <end position="506"/>
    </location>
</feature>
<feature type="compositionally biased region" description="Basic and acidic residues" evidence="2">
    <location>
        <begin position="694"/>
        <end position="715"/>
    </location>
</feature>
<feature type="compositionally biased region" description="Acidic residues" evidence="2">
    <location>
        <begin position="1005"/>
        <end position="1015"/>
    </location>
</feature>
<feature type="compositionally biased region" description="Basic and acidic residues" evidence="2">
    <location>
        <begin position="1539"/>
        <end position="1550"/>
    </location>
</feature>
<keyword evidence="3" id="KW-0732">Signal</keyword>
<dbReference type="Proteomes" id="UP001153712">
    <property type="component" value="Chromosome 4"/>
</dbReference>
<feature type="compositionally biased region" description="Acidic residues" evidence="2">
    <location>
        <begin position="1070"/>
        <end position="1081"/>
    </location>
</feature>
<feature type="compositionally biased region" description="Acidic residues" evidence="2">
    <location>
        <begin position="661"/>
        <end position="671"/>
    </location>
</feature>
<evidence type="ECO:0000313" key="5">
    <source>
        <dbReference type="EMBL" id="CAG9861751.1"/>
    </source>
</evidence>
<feature type="region of interest" description="Disordered" evidence="2">
    <location>
        <begin position="214"/>
        <end position="1550"/>
    </location>
</feature>
<dbReference type="InterPro" id="IPR013087">
    <property type="entry name" value="Znf_C2H2_type"/>
</dbReference>
<feature type="compositionally biased region" description="Basic residues" evidence="2">
    <location>
        <begin position="1122"/>
        <end position="1131"/>
    </location>
</feature>
<feature type="compositionally biased region" description="Acidic residues" evidence="2">
    <location>
        <begin position="386"/>
        <end position="396"/>
    </location>
</feature>
<feature type="compositionally biased region" description="Acidic residues" evidence="2">
    <location>
        <begin position="716"/>
        <end position="726"/>
    </location>
</feature>
<dbReference type="EMBL" id="OU900097">
    <property type="protein sequence ID" value="CAG9861751.1"/>
    <property type="molecule type" value="Genomic_DNA"/>
</dbReference>
<feature type="compositionally biased region" description="Basic residues" evidence="2">
    <location>
        <begin position="1507"/>
        <end position="1524"/>
    </location>
</feature>
<organism evidence="5 6">
    <name type="scientific">Phyllotreta striolata</name>
    <name type="common">Striped flea beetle</name>
    <name type="synonym">Crioceris striolata</name>
    <dbReference type="NCBI Taxonomy" id="444603"/>
    <lineage>
        <taxon>Eukaryota</taxon>
        <taxon>Metazoa</taxon>
        <taxon>Ecdysozoa</taxon>
        <taxon>Arthropoda</taxon>
        <taxon>Hexapoda</taxon>
        <taxon>Insecta</taxon>
        <taxon>Pterygota</taxon>
        <taxon>Neoptera</taxon>
        <taxon>Endopterygota</taxon>
        <taxon>Coleoptera</taxon>
        <taxon>Polyphaga</taxon>
        <taxon>Cucujiformia</taxon>
        <taxon>Chrysomeloidea</taxon>
        <taxon>Chrysomelidae</taxon>
        <taxon>Galerucinae</taxon>
        <taxon>Alticini</taxon>
        <taxon>Phyllotreta</taxon>
    </lineage>
</organism>
<evidence type="ECO:0000256" key="1">
    <source>
        <dbReference type="PROSITE-ProRule" id="PRU00042"/>
    </source>
</evidence>
<feature type="domain" description="C2H2-type" evidence="4">
    <location>
        <begin position="1645"/>
        <end position="1673"/>
    </location>
</feature>
<feature type="compositionally biased region" description="Acidic residues" evidence="2">
    <location>
        <begin position="881"/>
        <end position="891"/>
    </location>
</feature>
<feature type="compositionally biased region" description="Acidic residues" evidence="2">
    <location>
        <begin position="551"/>
        <end position="561"/>
    </location>
</feature>
<name>A0A9N9XR41_PHYSR</name>
<feature type="compositionally biased region" description="Acidic residues" evidence="2">
    <location>
        <begin position="1377"/>
        <end position="1387"/>
    </location>
</feature>
<feature type="compositionally biased region" description="Basic and acidic residues" evidence="2">
    <location>
        <begin position="1480"/>
        <end position="1492"/>
    </location>
</feature>
<dbReference type="OrthoDB" id="6784801at2759"/>
<feature type="compositionally biased region" description="Acidic residues" evidence="2">
    <location>
        <begin position="441"/>
        <end position="451"/>
    </location>
</feature>
<keyword evidence="6" id="KW-1185">Reference proteome</keyword>
<evidence type="ECO:0000313" key="6">
    <source>
        <dbReference type="Proteomes" id="UP001153712"/>
    </source>
</evidence>
<reference evidence="5" key="1">
    <citation type="submission" date="2022-01" db="EMBL/GenBank/DDBJ databases">
        <authorList>
            <person name="King R."/>
        </authorList>
    </citation>
    <scope>NUCLEOTIDE SEQUENCE</scope>
</reference>
<keyword evidence="1" id="KW-0479">Metal-binding</keyword>
<dbReference type="PROSITE" id="PS50157">
    <property type="entry name" value="ZINC_FINGER_C2H2_2"/>
    <property type="match status" value="1"/>
</dbReference>
<dbReference type="GO" id="GO:0008270">
    <property type="term" value="F:zinc ion binding"/>
    <property type="evidence" value="ECO:0007669"/>
    <property type="project" value="UniProtKB-KW"/>
</dbReference>
<feature type="compositionally biased region" description="Basic and acidic residues" evidence="2">
    <location>
        <begin position="364"/>
        <end position="385"/>
    </location>
</feature>
<feature type="compositionally biased region" description="Acidic residues" evidence="2">
    <location>
        <begin position="1322"/>
        <end position="1332"/>
    </location>
</feature>
<accession>A0A9N9XR41</accession>